<keyword evidence="3" id="KW-1185">Reference proteome</keyword>
<evidence type="ECO:0008006" key="4">
    <source>
        <dbReference type="Google" id="ProtNLM"/>
    </source>
</evidence>
<dbReference type="InterPro" id="IPR012902">
    <property type="entry name" value="N_methyl_site"/>
</dbReference>
<dbReference type="Proteomes" id="UP000092582">
    <property type="component" value="Chromosome 1"/>
</dbReference>
<reference evidence="2 3" key="1">
    <citation type="submission" date="2016-06" db="EMBL/GenBank/DDBJ databases">
        <title>Genome sequencing of Cryobacterium arcticum PAMC 27867.</title>
        <authorList>
            <person name="Lee J."/>
            <person name="Kim O.-S."/>
        </authorList>
    </citation>
    <scope>NUCLEOTIDE SEQUENCE [LARGE SCALE GENOMIC DNA]</scope>
    <source>
        <strain evidence="2 3">PAMC 27867</strain>
    </source>
</reference>
<keyword evidence="1" id="KW-1133">Transmembrane helix</keyword>
<dbReference type="KEGG" id="cart:PA27867_3015"/>
<gene>
    <name evidence="2" type="ORF">PA27867_3015</name>
</gene>
<proteinExistence type="predicted"/>
<organism evidence="2 3">
    <name type="scientific">Cryobacterium arcticum</name>
    <dbReference type="NCBI Taxonomy" id="670052"/>
    <lineage>
        <taxon>Bacteria</taxon>
        <taxon>Bacillati</taxon>
        <taxon>Actinomycetota</taxon>
        <taxon>Actinomycetes</taxon>
        <taxon>Micrococcales</taxon>
        <taxon>Microbacteriaceae</taxon>
        <taxon>Cryobacterium</taxon>
    </lineage>
</organism>
<dbReference type="AlphaFoldDB" id="A0A1B1BN61"/>
<accession>A0A1B1BN61</accession>
<name>A0A1B1BN61_9MICO</name>
<keyword evidence="1" id="KW-0472">Membrane</keyword>
<dbReference type="NCBIfam" id="TIGR02532">
    <property type="entry name" value="IV_pilin_GFxxxE"/>
    <property type="match status" value="1"/>
</dbReference>
<dbReference type="OrthoDB" id="5244741at2"/>
<sequence length="452" mass="46777">MHSMQNAGRTRSVHADDGISLIEIMVAMMIFSIIALGIGYAMISTLTIARDNKSREIAAGIAASEIDSARAIGDPFAVLDVAAHTVTTAAAETYTVTRITAWVTPAGSSTTCGTGGGALQYKRITITVSWPKMRSADPVTSDTLLAPSSRINDPAKGTLLISVKDSRGLGKPGVTFTAVSPTGSLVTTPTDADGCSFVLQASPDDYTVKLTGTGMVDSTQAANPAITLPVAAGSSTSYSFQYDAAATYNVHPAFNVPTPLPKIPTNLDYSFINSYGAFVMRAPTNSVKMHPYPVGYQTIAGKYAATACPTVDPEAWAPDTTVTPAKVGVRQPVRQVDPGAAADIYVPMGAVVLSGGPSAYLTAVSQPDVPIAGEPVCASSPTTTMTYSFGSIVPSASGSVRIALPFGSWKLYTSTSPTGTLTLIPNSRITSFLTTGRSVSPPADGLFALDAR</sequence>
<dbReference type="EMBL" id="CP016282">
    <property type="protein sequence ID" value="ANP73951.1"/>
    <property type="molecule type" value="Genomic_DNA"/>
</dbReference>
<evidence type="ECO:0000256" key="1">
    <source>
        <dbReference type="SAM" id="Phobius"/>
    </source>
</evidence>
<evidence type="ECO:0000313" key="2">
    <source>
        <dbReference type="EMBL" id="ANP73951.1"/>
    </source>
</evidence>
<evidence type="ECO:0000313" key="3">
    <source>
        <dbReference type="Proteomes" id="UP000092582"/>
    </source>
</evidence>
<dbReference type="Pfam" id="PF07963">
    <property type="entry name" value="N_methyl"/>
    <property type="match status" value="1"/>
</dbReference>
<dbReference type="STRING" id="670052.PA27867_3015"/>
<protein>
    <recommendedName>
        <fullName evidence="4">Prepilin-type N-terminal cleavage/methylation domain-containing protein</fullName>
    </recommendedName>
</protein>
<keyword evidence="1" id="KW-0812">Transmembrane</keyword>
<feature type="transmembrane region" description="Helical" evidence="1">
    <location>
        <begin position="21"/>
        <end position="43"/>
    </location>
</feature>